<keyword evidence="1" id="KW-0479">Metal-binding</keyword>
<dbReference type="PROSITE" id="PS50103">
    <property type="entry name" value="ZF_C3H1"/>
    <property type="match status" value="1"/>
</dbReference>
<feature type="domain" description="C3H1-type" evidence="3">
    <location>
        <begin position="850"/>
        <end position="876"/>
    </location>
</feature>
<keyword evidence="1" id="KW-0862">Zinc</keyword>
<keyword evidence="5" id="KW-1185">Reference proteome</keyword>
<feature type="region of interest" description="Disordered" evidence="2">
    <location>
        <begin position="577"/>
        <end position="599"/>
    </location>
</feature>
<dbReference type="AlphaFoldDB" id="A0A8K0KQW6"/>
<evidence type="ECO:0000259" key="3">
    <source>
        <dbReference type="PROSITE" id="PS50103"/>
    </source>
</evidence>
<gene>
    <name evidence="4" type="ORF">J437_LFUL014396</name>
</gene>
<dbReference type="GO" id="GO:0008270">
    <property type="term" value="F:zinc ion binding"/>
    <property type="evidence" value="ECO:0007669"/>
    <property type="project" value="UniProtKB-KW"/>
</dbReference>
<evidence type="ECO:0000256" key="2">
    <source>
        <dbReference type="SAM" id="MobiDB-lite"/>
    </source>
</evidence>
<feature type="region of interest" description="Disordered" evidence="2">
    <location>
        <begin position="820"/>
        <end position="849"/>
    </location>
</feature>
<evidence type="ECO:0000256" key="1">
    <source>
        <dbReference type="PROSITE-ProRule" id="PRU00723"/>
    </source>
</evidence>
<accession>A0A8K0KQW6</accession>
<keyword evidence="1" id="KW-0863">Zinc-finger</keyword>
<reference evidence="4" key="2">
    <citation type="submission" date="2017-10" db="EMBL/GenBank/DDBJ databases">
        <title>Ladona fulva Genome sequencing and assembly.</title>
        <authorList>
            <person name="Murali S."/>
            <person name="Richards S."/>
            <person name="Bandaranaike D."/>
            <person name="Bellair M."/>
            <person name="Blankenburg K."/>
            <person name="Chao H."/>
            <person name="Dinh H."/>
            <person name="Doddapaneni H."/>
            <person name="Dugan-Rocha S."/>
            <person name="Elkadiri S."/>
            <person name="Gnanaolivu R."/>
            <person name="Hernandez B."/>
            <person name="Skinner E."/>
            <person name="Javaid M."/>
            <person name="Lee S."/>
            <person name="Li M."/>
            <person name="Ming W."/>
            <person name="Munidasa M."/>
            <person name="Muniz J."/>
            <person name="Nguyen L."/>
            <person name="Hughes D."/>
            <person name="Osuji N."/>
            <person name="Pu L.-L."/>
            <person name="Puazo M."/>
            <person name="Qu C."/>
            <person name="Quiroz J."/>
            <person name="Raj R."/>
            <person name="Weissenberger G."/>
            <person name="Xin Y."/>
            <person name="Zou X."/>
            <person name="Han Y."/>
            <person name="Worley K."/>
            <person name="Muzny D."/>
            <person name="Gibbs R."/>
        </authorList>
    </citation>
    <scope>NUCLEOTIDE SEQUENCE</scope>
    <source>
        <strain evidence="4">Sampled in the wild</strain>
    </source>
</reference>
<evidence type="ECO:0000313" key="4">
    <source>
        <dbReference type="EMBL" id="KAG8236668.1"/>
    </source>
</evidence>
<name>A0A8K0KQW6_LADFU</name>
<proteinExistence type="predicted"/>
<reference evidence="4" key="1">
    <citation type="submission" date="2013-04" db="EMBL/GenBank/DDBJ databases">
        <authorList>
            <person name="Qu J."/>
            <person name="Murali S.C."/>
            <person name="Bandaranaike D."/>
            <person name="Bellair M."/>
            <person name="Blankenburg K."/>
            <person name="Chao H."/>
            <person name="Dinh H."/>
            <person name="Doddapaneni H."/>
            <person name="Downs B."/>
            <person name="Dugan-Rocha S."/>
            <person name="Elkadiri S."/>
            <person name="Gnanaolivu R.D."/>
            <person name="Hernandez B."/>
            <person name="Javaid M."/>
            <person name="Jayaseelan J.C."/>
            <person name="Lee S."/>
            <person name="Li M."/>
            <person name="Ming W."/>
            <person name="Munidasa M."/>
            <person name="Muniz J."/>
            <person name="Nguyen L."/>
            <person name="Ongeri F."/>
            <person name="Osuji N."/>
            <person name="Pu L.-L."/>
            <person name="Puazo M."/>
            <person name="Qu C."/>
            <person name="Quiroz J."/>
            <person name="Raj R."/>
            <person name="Weissenberger G."/>
            <person name="Xin Y."/>
            <person name="Zou X."/>
            <person name="Han Y."/>
            <person name="Richards S."/>
            <person name="Worley K."/>
            <person name="Muzny D."/>
            <person name="Gibbs R."/>
        </authorList>
    </citation>
    <scope>NUCLEOTIDE SEQUENCE</scope>
    <source>
        <strain evidence="4">Sampled in the wild</strain>
    </source>
</reference>
<feature type="zinc finger region" description="C3H1-type" evidence="1">
    <location>
        <begin position="850"/>
        <end position="876"/>
    </location>
</feature>
<dbReference type="OrthoDB" id="3247158at2759"/>
<comment type="caution">
    <text evidence="4">The sequence shown here is derived from an EMBL/GenBank/DDBJ whole genome shotgun (WGS) entry which is preliminary data.</text>
</comment>
<feature type="non-terminal residue" evidence="4">
    <location>
        <position position="1"/>
    </location>
</feature>
<evidence type="ECO:0000313" key="5">
    <source>
        <dbReference type="Proteomes" id="UP000792457"/>
    </source>
</evidence>
<dbReference type="EMBL" id="KZ309058">
    <property type="protein sequence ID" value="KAG8236668.1"/>
    <property type="molecule type" value="Genomic_DNA"/>
</dbReference>
<organism evidence="4 5">
    <name type="scientific">Ladona fulva</name>
    <name type="common">Scarce chaser dragonfly</name>
    <name type="synonym">Libellula fulva</name>
    <dbReference type="NCBI Taxonomy" id="123851"/>
    <lineage>
        <taxon>Eukaryota</taxon>
        <taxon>Metazoa</taxon>
        <taxon>Ecdysozoa</taxon>
        <taxon>Arthropoda</taxon>
        <taxon>Hexapoda</taxon>
        <taxon>Insecta</taxon>
        <taxon>Pterygota</taxon>
        <taxon>Palaeoptera</taxon>
        <taxon>Odonata</taxon>
        <taxon>Epiprocta</taxon>
        <taxon>Anisoptera</taxon>
        <taxon>Libelluloidea</taxon>
        <taxon>Libellulidae</taxon>
        <taxon>Ladona</taxon>
    </lineage>
</organism>
<sequence length="889" mass="100935">MTLSFEGSCAWNNRKVLTRCFGRNKKNEVWLSSESTNESCNGENKENVKKKSFGRGEVWGKESTNQGGLRENSGLKCRQQRMPYKARKHCRDLENEDGIGYKNDSVKMVLMMALASSVKPWQGMQRYSLRENDIEAPTEQSGVRRRLYELERSAWEDENTMEPKFSMNCNSEEESLASLFAKFDRRMEALWELEPESDLSQSVSILADLHNEPNTASEMPPPFILSGTNITSSIWSQHPMNDYNPQHLQGICSEGKDLAQDGYNGSKVVGNELKSVAMRTGLVTPKLENFRIIWEESTNFFPPQFIGVEKVIQPDSLDSMAQESEQKVEESIVLSPHVCYHMVTRESLEALNHSREESSFTEVVPRISSKCNSCLQSNSCETKFEWPAHPTSGSCVQQSKQNSEEEEVEEDLLTSARTHFLPIRRLSIDSSSGMSESNSGGVHYEDGTTFSIHSAMEQVSFYRSESGSLFLKEEGEENGDGKIVCKTPKKYMIYKGGFSFKGRMTDQDCCGFLPKFLVRQNEKSCQTDECEEEFVVKASQKSGKEGRCMGNVMEESEEGDVDFFFPGDANLADDLDRMEEEVEEKSEKQSGNGSGVARKPDDAFVLDSDSWLKAAPAICQCSSMLTLEQGRPISIWEQKGCSGNCWNKIWKSSPDSPYCMLQQVDMMHRKEGGELQSKLLREELSEEGEQLFADLHMVRQMYLGLEWMGSDENEDNAEQEEIEKQHLPFKDVLTIRQTHVALRNNLGEKKCMSEDDGLMEKARLKRIPYGCLDYDLLEEIFGPLDSEQMGSLLTSSKPPVAPKGMLFSFELEAEWKKNERNSSAKACQNDHKRRRHSSGRGQRREAQQVQRRRPCSFFVSDGSCRRSHCRFSHELASVPCRFWGDGSCL</sequence>
<dbReference type="Proteomes" id="UP000792457">
    <property type="component" value="Unassembled WGS sequence"/>
</dbReference>
<protein>
    <recommendedName>
        <fullName evidence="3">C3H1-type domain-containing protein</fullName>
    </recommendedName>
</protein>
<dbReference type="InterPro" id="IPR000571">
    <property type="entry name" value="Znf_CCCH"/>
</dbReference>